<feature type="active site" description="Nucleophile" evidence="4">
    <location>
        <position position="12"/>
    </location>
</feature>
<dbReference type="OrthoDB" id="9784339at2"/>
<dbReference type="PRINTS" id="PR00719">
    <property type="entry name" value="LMWPTPASE"/>
</dbReference>
<dbReference type="FunFam" id="3.40.50.2300:FF:000113">
    <property type="entry name" value="Low molecular weight protein-tyrosine-phosphatase"/>
    <property type="match status" value="1"/>
</dbReference>
<dbReference type="EMBL" id="AEGR01000040">
    <property type="protein sequence ID" value="EGI77932.1"/>
    <property type="molecule type" value="Genomic_DNA"/>
</dbReference>
<name>F3KQQ8_9BURK</name>
<gene>
    <name evidence="6" type="ORF">HGR_03907</name>
</gene>
<dbReference type="InterPro" id="IPR052995">
    <property type="entry name" value="LMW-PTP"/>
</dbReference>
<dbReference type="Proteomes" id="UP000016368">
    <property type="component" value="Unassembled WGS sequence"/>
</dbReference>
<dbReference type="InterPro" id="IPR023485">
    <property type="entry name" value="Ptyr_pPase"/>
</dbReference>
<organism evidence="6 7">
    <name type="scientific">Hylemonella gracilis ATCC 19624</name>
    <dbReference type="NCBI Taxonomy" id="887062"/>
    <lineage>
        <taxon>Bacteria</taxon>
        <taxon>Pseudomonadati</taxon>
        <taxon>Pseudomonadota</taxon>
        <taxon>Betaproteobacteria</taxon>
        <taxon>Burkholderiales</taxon>
        <taxon>Comamonadaceae</taxon>
        <taxon>Hylemonella</taxon>
    </lineage>
</organism>
<keyword evidence="7" id="KW-1185">Reference proteome</keyword>
<proteinExistence type="inferred from homology"/>
<feature type="active site" evidence="4">
    <location>
        <position position="18"/>
    </location>
</feature>
<evidence type="ECO:0000256" key="2">
    <source>
        <dbReference type="ARBA" id="ARBA00022801"/>
    </source>
</evidence>
<evidence type="ECO:0000256" key="3">
    <source>
        <dbReference type="ARBA" id="ARBA00022912"/>
    </source>
</evidence>
<protein>
    <submittedName>
        <fullName evidence="6">Protein tyrosine phosphatase</fullName>
    </submittedName>
</protein>
<dbReference type="PANTHER" id="PTHR47439:SF1">
    <property type="entry name" value="ACID PHOSPHATASE"/>
    <property type="match status" value="1"/>
</dbReference>
<dbReference type="SMART" id="SM00226">
    <property type="entry name" value="LMWPc"/>
    <property type="match status" value="1"/>
</dbReference>
<reference evidence="6 7" key="1">
    <citation type="journal article" date="2011" name="EMBO J.">
        <title>Structural diversity of bacterial flagellar motors.</title>
        <authorList>
            <person name="Chen S."/>
            <person name="Beeby M."/>
            <person name="Murphy G.E."/>
            <person name="Leadbetter J.R."/>
            <person name="Hendrixson D.R."/>
            <person name="Briegel A."/>
            <person name="Li Z."/>
            <person name="Shi J."/>
            <person name="Tocheva E.I."/>
            <person name="Muller A."/>
            <person name="Dobro M.J."/>
            <person name="Jensen G.J."/>
        </authorList>
    </citation>
    <scope>NUCLEOTIDE SEQUENCE [LARGE SCALE GENOMIC DNA]</scope>
    <source>
        <strain evidence="6 7">ATCC 19624</strain>
    </source>
</reference>
<evidence type="ECO:0000259" key="5">
    <source>
        <dbReference type="SMART" id="SM00226"/>
    </source>
</evidence>
<comment type="caution">
    <text evidence="6">The sequence shown here is derived from an EMBL/GenBank/DDBJ whole genome shotgun (WGS) entry which is preliminary data.</text>
</comment>
<dbReference type="GO" id="GO:0004725">
    <property type="term" value="F:protein tyrosine phosphatase activity"/>
    <property type="evidence" value="ECO:0007669"/>
    <property type="project" value="InterPro"/>
</dbReference>
<dbReference type="eggNOG" id="COG0394">
    <property type="taxonomic scope" value="Bacteria"/>
</dbReference>
<sequence length="161" mass="18349">MDRPDYAVLFVCTGNICRSPTAHGVFLKQVHEAGLQRRVRVDSAGTHGYHVGDPPDARSQHHAARRGYDLSELRARRVEEDDFARHDLILAMDQGHLALLTQRCPPELRHKLHAFTRWCQRHSTNEVPDPYYGDARGFEHVLDLVEDGCAGLLAHVREQLR</sequence>
<comment type="similarity">
    <text evidence="1">Belongs to the low molecular weight phosphotyrosine protein phosphatase family.</text>
</comment>
<feature type="domain" description="Phosphotyrosine protein phosphatase I" evidence="5">
    <location>
        <begin position="6"/>
        <end position="155"/>
    </location>
</feature>
<dbReference type="RefSeq" id="WP_006296758.1">
    <property type="nucleotide sequence ID" value="NZ_AEGR01000040.1"/>
</dbReference>
<evidence type="ECO:0000313" key="7">
    <source>
        <dbReference type="Proteomes" id="UP000016368"/>
    </source>
</evidence>
<dbReference type="SUPFAM" id="SSF52788">
    <property type="entry name" value="Phosphotyrosine protein phosphatases I"/>
    <property type="match status" value="1"/>
</dbReference>
<dbReference type="Gene3D" id="3.40.50.2300">
    <property type="match status" value="1"/>
</dbReference>
<feature type="active site" description="Proton donor" evidence="4">
    <location>
        <position position="129"/>
    </location>
</feature>
<evidence type="ECO:0000256" key="1">
    <source>
        <dbReference type="ARBA" id="ARBA00011063"/>
    </source>
</evidence>
<dbReference type="CDD" id="cd16343">
    <property type="entry name" value="LMWPTP"/>
    <property type="match status" value="1"/>
</dbReference>
<dbReference type="InterPro" id="IPR036196">
    <property type="entry name" value="Ptyr_pPase_sf"/>
</dbReference>
<dbReference type="STRING" id="887062.HGR_03907"/>
<accession>F3KQQ8</accession>
<keyword evidence="3" id="KW-0904">Protein phosphatase</keyword>
<evidence type="ECO:0000256" key="4">
    <source>
        <dbReference type="PIRSR" id="PIRSR617867-1"/>
    </source>
</evidence>
<keyword evidence="2" id="KW-0378">Hydrolase</keyword>
<dbReference type="Pfam" id="PF01451">
    <property type="entry name" value="LMWPc"/>
    <property type="match status" value="1"/>
</dbReference>
<dbReference type="InterPro" id="IPR017867">
    <property type="entry name" value="Tyr_phospatase_low_mol_wt"/>
</dbReference>
<evidence type="ECO:0000313" key="6">
    <source>
        <dbReference type="EMBL" id="EGI77932.1"/>
    </source>
</evidence>
<dbReference type="PANTHER" id="PTHR47439">
    <property type="entry name" value="LOW MOLECULAR WEIGHT PHOSPHOTYROSINE PROTEIN PHOSPHATASE-RELATED"/>
    <property type="match status" value="1"/>
</dbReference>
<dbReference type="AlphaFoldDB" id="F3KQQ8"/>